<feature type="transmembrane region" description="Helical" evidence="1">
    <location>
        <begin position="106"/>
        <end position="129"/>
    </location>
</feature>
<reference evidence="3" key="1">
    <citation type="submission" date="2018-05" db="EMBL/GenBank/DDBJ databases">
        <authorList>
            <person name="Lanie J.A."/>
            <person name="Ng W.-L."/>
            <person name="Kazmierczak K.M."/>
            <person name="Andrzejewski T.M."/>
            <person name="Davidsen T.M."/>
            <person name="Wayne K.J."/>
            <person name="Tettelin H."/>
            <person name="Glass J.I."/>
            <person name="Rusch D."/>
            <person name="Podicherti R."/>
            <person name="Tsui H.-C.T."/>
            <person name="Winkler M.E."/>
        </authorList>
    </citation>
    <scope>NUCLEOTIDE SEQUENCE</scope>
</reference>
<feature type="non-terminal residue" evidence="3">
    <location>
        <position position="271"/>
    </location>
</feature>
<dbReference type="PANTHER" id="PTHR43849">
    <property type="entry name" value="BLL3936 PROTEIN"/>
    <property type="match status" value="1"/>
</dbReference>
<accession>A0A382XCM8</accession>
<dbReference type="Pfam" id="PF11874">
    <property type="entry name" value="DUF3394"/>
    <property type="match status" value="1"/>
</dbReference>
<feature type="transmembrane region" description="Helical" evidence="1">
    <location>
        <begin position="141"/>
        <end position="157"/>
    </location>
</feature>
<feature type="transmembrane region" description="Helical" evidence="1">
    <location>
        <begin position="51"/>
        <end position="69"/>
    </location>
</feature>
<proteinExistence type="predicted"/>
<dbReference type="AlphaFoldDB" id="A0A382XCM8"/>
<gene>
    <name evidence="3" type="ORF">METZ01_LOCUS421444</name>
</gene>
<keyword evidence="1" id="KW-0472">Membrane</keyword>
<evidence type="ECO:0000313" key="3">
    <source>
        <dbReference type="EMBL" id="SVD68590.1"/>
    </source>
</evidence>
<keyword evidence="1" id="KW-0812">Transmembrane</keyword>
<dbReference type="EMBL" id="UINC01166564">
    <property type="protein sequence ID" value="SVD68590.1"/>
    <property type="molecule type" value="Genomic_DNA"/>
</dbReference>
<keyword evidence="1" id="KW-1133">Transmembrane helix</keyword>
<evidence type="ECO:0000259" key="2">
    <source>
        <dbReference type="Pfam" id="PF06808"/>
    </source>
</evidence>
<dbReference type="Pfam" id="PF06808">
    <property type="entry name" value="DctM"/>
    <property type="match status" value="1"/>
</dbReference>
<sequence length="271" mass="29668">EIIAGLEKGAINMISVAIAIATAGIIVGAVASTGLSNNLIIVVEAIAGDNVIILLSLTAVLCIILGMGLPTTANYLVVAALMAHVVVEVGAASGYIFPLIAVHLYVFYFGLMADVTPPVGLASYAAAAISRADPIKTGIQAFWYSLRTGILPIVFIFNSELLLIGIKSIWHGLMVITTSLIAILVFSAATQGWFINKLRWYEIVVFILISLSLFRPDYVLDKFYPNYEYAQLQINNLQFINLKPDRDVHIRVTRRTEYGDRYKLFIINKDS</sequence>
<feature type="non-terminal residue" evidence="3">
    <location>
        <position position="1"/>
    </location>
</feature>
<feature type="transmembrane region" description="Helical" evidence="1">
    <location>
        <begin position="12"/>
        <end position="31"/>
    </location>
</feature>
<dbReference type="InterPro" id="IPR010656">
    <property type="entry name" value="DctM"/>
</dbReference>
<name>A0A382XCM8_9ZZZZ</name>
<evidence type="ECO:0000256" key="1">
    <source>
        <dbReference type="SAM" id="Phobius"/>
    </source>
</evidence>
<dbReference type="InterPro" id="IPR021814">
    <property type="entry name" value="DUF3394"/>
</dbReference>
<feature type="transmembrane region" description="Helical" evidence="1">
    <location>
        <begin position="76"/>
        <end position="100"/>
    </location>
</feature>
<feature type="domain" description="TRAP C4-dicarboxylate transport system permease DctM subunit" evidence="2">
    <location>
        <begin position="2"/>
        <end position="166"/>
    </location>
</feature>
<protein>
    <recommendedName>
        <fullName evidence="2">TRAP C4-dicarboxylate transport system permease DctM subunit domain-containing protein</fullName>
    </recommendedName>
</protein>
<organism evidence="3">
    <name type="scientific">marine metagenome</name>
    <dbReference type="NCBI Taxonomy" id="408172"/>
    <lineage>
        <taxon>unclassified sequences</taxon>
        <taxon>metagenomes</taxon>
        <taxon>ecological metagenomes</taxon>
    </lineage>
</organism>
<feature type="transmembrane region" description="Helical" evidence="1">
    <location>
        <begin position="169"/>
        <end position="186"/>
    </location>
</feature>
<feature type="transmembrane region" description="Helical" evidence="1">
    <location>
        <begin position="198"/>
        <end position="214"/>
    </location>
</feature>
<dbReference type="PANTHER" id="PTHR43849:SF2">
    <property type="entry name" value="BLL3936 PROTEIN"/>
    <property type="match status" value="1"/>
</dbReference>